<feature type="transmembrane region" description="Helical" evidence="1">
    <location>
        <begin position="35"/>
        <end position="55"/>
    </location>
</feature>
<dbReference type="CDD" id="cd00130">
    <property type="entry name" value="PAS"/>
    <property type="match status" value="1"/>
</dbReference>
<dbReference type="AlphaFoldDB" id="A0A812VSU0"/>
<sequence>MCPYHCAVGELLCSGLVGLEVQSSEDRAAMMTIELAFLLLVFFGVTIFGQQLIYWSMYNARRAEEALSAAVEARHGLIEKLCDAEIELSGELGLLEASPSFRAIVGVDLAEWKGTFLDFLVAGDVQRVKEFLQNAGKQGASSCIHATLKRRDGCGIEARFYHAEQSGRSDACKHRLALLVLSNTES</sequence>
<comment type="caution">
    <text evidence="2">The sequence shown here is derived from an EMBL/GenBank/DDBJ whole genome shotgun (WGS) entry which is preliminary data.</text>
</comment>
<keyword evidence="1" id="KW-1133">Transmembrane helix</keyword>
<gene>
    <name evidence="2" type="primary">MCM3</name>
    <name evidence="2" type="ORF">SPIL2461_LOCUS16789</name>
</gene>
<dbReference type="OrthoDB" id="430810at2759"/>
<protein>
    <submittedName>
        <fullName evidence="2">MCM3 protein</fullName>
    </submittedName>
</protein>
<keyword evidence="1" id="KW-0472">Membrane</keyword>
<evidence type="ECO:0000313" key="2">
    <source>
        <dbReference type="EMBL" id="CAE7636546.1"/>
    </source>
</evidence>
<evidence type="ECO:0000313" key="3">
    <source>
        <dbReference type="Proteomes" id="UP000649617"/>
    </source>
</evidence>
<dbReference type="InterPro" id="IPR000014">
    <property type="entry name" value="PAS"/>
</dbReference>
<dbReference type="SUPFAM" id="SSF55785">
    <property type="entry name" value="PYP-like sensor domain (PAS domain)"/>
    <property type="match status" value="1"/>
</dbReference>
<organism evidence="2 3">
    <name type="scientific">Symbiodinium pilosum</name>
    <name type="common">Dinoflagellate</name>
    <dbReference type="NCBI Taxonomy" id="2952"/>
    <lineage>
        <taxon>Eukaryota</taxon>
        <taxon>Sar</taxon>
        <taxon>Alveolata</taxon>
        <taxon>Dinophyceae</taxon>
        <taxon>Suessiales</taxon>
        <taxon>Symbiodiniaceae</taxon>
        <taxon>Symbiodinium</taxon>
    </lineage>
</organism>
<dbReference type="EMBL" id="CAJNIZ010042750">
    <property type="protein sequence ID" value="CAE7636546.1"/>
    <property type="molecule type" value="Genomic_DNA"/>
</dbReference>
<accession>A0A812VSU0</accession>
<keyword evidence="1" id="KW-0812">Transmembrane</keyword>
<keyword evidence="3" id="KW-1185">Reference proteome</keyword>
<dbReference type="InterPro" id="IPR035965">
    <property type="entry name" value="PAS-like_dom_sf"/>
</dbReference>
<evidence type="ECO:0000256" key="1">
    <source>
        <dbReference type="SAM" id="Phobius"/>
    </source>
</evidence>
<name>A0A812VSU0_SYMPI</name>
<reference evidence="2" key="1">
    <citation type="submission" date="2021-02" db="EMBL/GenBank/DDBJ databases">
        <authorList>
            <person name="Dougan E. K."/>
            <person name="Rhodes N."/>
            <person name="Thang M."/>
            <person name="Chan C."/>
        </authorList>
    </citation>
    <scope>NUCLEOTIDE SEQUENCE</scope>
</reference>
<proteinExistence type="predicted"/>
<dbReference type="Proteomes" id="UP000649617">
    <property type="component" value="Unassembled WGS sequence"/>
</dbReference>
<dbReference type="Gene3D" id="3.30.450.20">
    <property type="entry name" value="PAS domain"/>
    <property type="match status" value="1"/>
</dbReference>